<feature type="compositionally biased region" description="Basic and acidic residues" evidence="1">
    <location>
        <begin position="276"/>
        <end position="297"/>
    </location>
</feature>
<dbReference type="PANTHER" id="PTHR15629:SF2">
    <property type="entry name" value="SH3 DOMAIN-CONTAINING YSC84-LIKE PROTEIN 1"/>
    <property type="match status" value="1"/>
</dbReference>
<evidence type="ECO:0000313" key="4">
    <source>
        <dbReference type="Proteomes" id="UP000245609"/>
    </source>
</evidence>
<keyword evidence="4" id="KW-1185">Reference proteome</keyword>
<dbReference type="Proteomes" id="UP000245609">
    <property type="component" value="Unassembled WGS sequence"/>
</dbReference>
<proteinExistence type="predicted"/>
<feature type="region of interest" description="Disordered" evidence="1">
    <location>
        <begin position="257"/>
        <end position="318"/>
    </location>
</feature>
<feature type="domain" description="Ysc84 actin-binding" evidence="2">
    <location>
        <begin position="89"/>
        <end position="211"/>
    </location>
</feature>
<dbReference type="OrthoDB" id="443981at2759"/>
<gene>
    <name evidence="3" type="ORF">BB560_006436</name>
</gene>
<evidence type="ECO:0000259" key="2">
    <source>
        <dbReference type="Pfam" id="PF04366"/>
    </source>
</evidence>
<reference evidence="3 4" key="1">
    <citation type="journal article" date="2018" name="MBio">
        <title>Comparative Genomics Reveals the Core Gene Toolbox for the Fungus-Insect Symbiosis.</title>
        <authorList>
            <person name="Wang Y."/>
            <person name="Stata M."/>
            <person name="Wang W."/>
            <person name="Stajich J.E."/>
            <person name="White M.M."/>
            <person name="Moncalvo J.M."/>
        </authorList>
    </citation>
    <scope>NUCLEOTIDE SEQUENCE [LARGE SCALE GENOMIC DNA]</scope>
    <source>
        <strain evidence="3 4">SC-DP-2</strain>
    </source>
</reference>
<evidence type="ECO:0000256" key="1">
    <source>
        <dbReference type="SAM" id="MobiDB-lite"/>
    </source>
</evidence>
<dbReference type="STRING" id="133381.A0A2T9Y613"/>
<protein>
    <recommendedName>
        <fullName evidence="2">Ysc84 actin-binding domain-containing protein</fullName>
    </recommendedName>
</protein>
<dbReference type="EMBL" id="MBFS01003239">
    <property type="protein sequence ID" value="PVU87773.1"/>
    <property type="molecule type" value="Genomic_DNA"/>
</dbReference>
<dbReference type="Pfam" id="PF04366">
    <property type="entry name" value="Ysc84"/>
    <property type="match status" value="1"/>
</dbReference>
<organism evidence="3 4">
    <name type="scientific">Smittium megazygosporum</name>
    <dbReference type="NCBI Taxonomy" id="133381"/>
    <lineage>
        <taxon>Eukaryota</taxon>
        <taxon>Fungi</taxon>
        <taxon>Fungi incertae sedis</taxon>
        <taxon>Zoopagomycota</taxon>
        <taxon>Kickxellomycotina</taxon>
        <taxon>Harpellomycetes</taxon>
        <taxon>Harpellales</taxon>
        <taxon>Legeriomycetaceae</taxon>
        <taxon>Smittium</taxon>
    </lineage>
</organism>
<name>A0A2T9Y613_9FUNG</name>
<dbReference type="GO" id="GO:0035091">
    <property type="term" value="F:phosphatidylinositol binding"/>
    <property type="evidence" value="ECO:0007669"/>
    <property type="project" value="TreeGrafter"/>
</dbReference>
<sequence>MAIVSNDKYIEPTPVVKSPSKLKTVGSKLHISTFTGVVPPSVIQNCRGVVILRFSRVGFMVTGKYGTGVVISKLPDGTWSAPAYIRVMGAGYGYQAGGQFCEMVLVLNSNSALRSFSHSGTVSFGVNAGVTVGGKGLNAEFSSTVPSFVPIYCYTNTTGLYCGAAFEGCVVAERKKKNARHYGQGVRSIEILQGRVRPTPEADKYYDKIQAMVSGPYIPSDDKIFAAPRQSASLDIRSNNHLEQIFLGDRQKTLVNRPPREARNSFGNDQTYYERSYQEEQRSYQGDERSHLNKPVDQDDPEDQGSLYYPEGPQTTSK</sequence>
<dbReference type="PANTHER" id="PTHR15629">
    <property type="entry name" value="SH3YL1 PROTEIN"/>
    <property type="match status" value="1"/>
</dbReference>
<dbReference type="InterPro" id="IPR007461">
    <property type="entry name" value="Ysc84_actin-binding"/>
</dbReference>
<dbReference type="InterPro" id="IPR051702">
    <property type="entry name" value="SH3_domain_YSC84-like"/>
</dbReference>
<evidence type="ECO:0000313" key="3">
    <source>
        <dbReference type="EMBL" id="PVU87773.1"/>
    </source>
</evidence>
<comment type="caution">
    <text evidence="3">The sequence shown here is derived from an EMBL/GenBank/DDBJ whole genome shotgun (WGS) entry which is preliminary data.</text>
</comment>
<accession>A0A2T9Y613</accession>
<dbReference type="AlphaFoldDB" id="A0A2T9Y613"/>